<evidence type="ECO:0000313" key="5">
    <source>
        <dbReference type="EMBL" id="MCT8973347.1"/>
    </source>
</evidence>
<dbReference type="EMBL" id="JALIDZ010000007">
    <property type="protein sequence ID" value="MCT8973347.1"/>
    <property type="molecule type" value="Genomic_DNA"/>
</dbReference>
<accession>A0AAW5R2I8</accession>
<dbReference type="AlphaFoldDB" id="A0AAW5R2I8"/>
<dbReference type="InterPro" id="IPR000297">
    <property type="entry name" value="PPIase_PpiC"/>
</dbReference>
<dbReference type="Pfam" id="PF13145">
    <property type="entry name" value="Rotamase_2"/>
    <property type="match status" value="1"/>
</dbReference>
<dbReference type="InterPro" id="IPR046357">
    <property type="entry name" value="PPIase_dom_sf"/>
</dbReference>
<dbReference type="RefSeq" id="WP_261616921.1">
    <property type="nucleotide sequence ID" value="NZ_JALIDZ010000007.1"/>
</dbReference>
<proteinExistence type="predicted"/>
<evidence type="ECO:0000256" key="2">
    <source>
        <dbReference type="ARBA" id="ARBA00030642"/>
    </source>
</evidence>
<dbReference type="Gene3D" id="3.10.50.40">
    <property type="match status" value="1"/>
</dbReference>
<reference evidence="5 6" key="1">
    <citation type="submission" date="2022-04" db="EMBL/GenBank/DDBJ databases">
        <authorList>
            <person name="Ye Y.-Q."/>
            <person name="Du Z.-J."/>
        </authorList>
    </citation>
    <scope>NUCLEOTIDE SEQUENCE [LARGE SCALE GENOMIC DNA]</scope>
    <source>
        <strain evidence="5 6">A6E488</strain>
    </source>
</reference>
<feature type="domain" description="PpiC" evidence="4">
    <location>
        <begin position="119"/>
        <end position="248"/>
    </location>
</feature>
<evidence type="ECO:0000256" key="1">
    <source>
        <dbReference type="ARBA" id="ARBA00018370"/>
    </source>
</evidence>
<sequence length="295" mass="33111">MTVISRLAREPLFQFLVIGAVVFAAYAAVGTRTDVAAPETIVVTPGRIAQLSETFSRTWQRPPTQDELDGLIDAFVKEEVFYREGRSLGLDADDTVFRRRLQQKLEFMMEPDPADLAASDVELEAYRAANAEMYRVPEHTAFRQIFFNRDTHGDQIDAEIDVALDALRGDGARIEARSLGDRTMLPFSMPLTPTDRIAISFGQQFADALKAIAPGQWHGPVASTFGLHLVLIDDKSPSRDPNLAEVRDAVRRDWEGEKRREIAEARYRAMRDNYDVTVIWPEESAGQVEAQAVNQ</sequence>
<name>A0AAW5R2I8_9HYPH</name>
<evidence type="ECO:0000256" key="3">
    <source>
        <dbReference type="ARBA" id="ARBA00031484"/>
    </source>
</evidence>
<comment type="caution">
    <text evidence="5">The sequence shown here is derived from an EMBL/GenBank/DDBJ whole genome shotgun (WGS) entry which is preliminary data.</text>
</comment>
<protein>
    <recommendedName>
        <fullName evidence="1">Parvulin-like PPIase</fullName>
    </recommendedName>
    <alternativeName>
        <fullName evidence="2">Peptidyl-prolyl cis-trans isomerase plp</fullName>
    </alternativeName>
    <alternativeName>
        <fullName evidence="3">Rotamase plp</fullName>
    </alternativeName>
</protein>
<dbReference type="Proteomes" id="UP001320898">
    <property type="component" value="Unassembled WGS sequence"/>
</dbReference>
<organism evidence="5 6">
    <name type="scientific">Microbaculum marinisediminis</name>
    <dbReference type="NCBI Taxonomy" id="2931392"/>
    <lineage>
        <taxon>Bacteria</taxon>
        <taxon>Pseudomonadati</taxon>
        <taxon>Pseudomonadota</taxon>
        <taxon>Alphaproteobacteria</taxon>
        <taxon>Hyphomicrobiales</taxon>
        <taxon>Tepidamorphaceae</taxon>
        <taxon>Microbaculum</taxon>
    </lineage>
</organism>
<dbReference type="GO" id="GO:0003755">
    <property type="term" value="F:peptidyl-prolyl cis-trans isomerase activity"/>
    <property type="evidence" value="ECO:0007669"/>
    <property type="project" value="InterPro"/>
</dbReference>
<gene>
    <name evidence="5" type="ORF">MUB46_15910</name>
</gene>
<keyword evidence="5" id="KW-0413">Isomerase</keyword>
<evidence type="ECO:0000259" key="4">
    <source>
        <dbReference type="Pfam" id="PF13145"/>
    </source>
</evidence>
<keyword evidence="6" id="KW-1185">Reference proteome</keyword>
<evidence type="ECO:0000313" key="6">
    <source>
        <dbReference type="Proteomes" id="UP001320898"/>
    </source>
</evidence>